<feature type="region of interest" description="Disordered" evidence="1">
    <location>
        <begin position="283"/>
        <end position="310"/>
    </location>
</feature>
<feature type="region of interest" description="Disordered" evidence="1">
    <location>
        <begin position="204"/>
        <end position="231"/>
    </location>
</feature>
<dbReference type="eggNOG" id="ENOG5030KRI">
    <property type="taxonomic scope" value="Bacteria"/>
</dbReference>
<feature type="compositionally biased region" description="Low complexity" evidence="1">
    <location>
        <begin position="290"/>
        <end position="301"/>
    </location>
</feature>
<reference evidence="3 4" key="1">
    <citation type="submission" date="2013-08" db="EMBL/GenBank/DDBJ databases">
        <title>The genome sequence of Knoellia sinensis.</title>
        <authorList>
            <person name="Zhu W."/>
            <person name="Wang G."/>
        </authorList>
    </citation>
    <scope>NUCLEOTIDE SEQUENCE [LARGE SCALE GENOMIC DNA]</scope>
    <source>
        <strain evidence="3 4">KCTC 19936</strain>
    </source>
</reference>
<keyword evidence="4" id="KW-1185">Reference proteome</keyword>
<dbReference type="PROSITE" id="PS50965">
    <property type="entry name" value="NERD"/>
    <property type="match status" value="1"/>
</dbReference>
<evidence type="ECO:0000313" key="4">
    <source>
        <dbReference type="Proteomes" id="UP000030002"/>
    </source>
</evidence>
<dbReference type="AlphaFoldDB" id="A0A0A0J1H2"/>
<dbReference type="Proteomes" id="UP000030002">
    <property type="component" value="Unassembled WGS sequence"/>
</dbReference>
<accession>A0A0A0J1H2</accession>
<dbReference type="EMBL" id="AVPJ01000018">
    <property type="protein sequence ID" value="KGN30524.1"/>
    <property type="molecule type" value="Genomic_DNA"/>
</dbReference>
<protein>
    <recommendedName>
        <fullName evidence="2">NERD domain-containing protein</fullName>
    </recommendedName>
</protein>
<dbReference type="Pfam" id="PF08378">
    <property type="entry name" value="NERD"/>
    <property type="match status" value="1"/>
</dbReference>
<organism evidence="3 4">
    <name type="scientific">Knoellia sinensis KCTC 19936</name>
    <dbReference type="NCBI Taxonomy" id="1385520"/>
    <lineage>
        <taxon>Bacteria</taxon>
        <taxon>Bacillati</taxon>
        <taxon>Actinomycetota</taxon>
        <taxon>Actinomycetes</taxon>
        <taxon>Micrococcales</taxon>
        <taxon>Intrasporangiaceae</taxon>
        <taxon>Knoellia</taxon>
    </lineage>
</organism>
<dbReference type="RefSeq" id="WP_052110089.1">
    <property type="nucleotide sequence ID" value="NZ_AVPJ01000018.1"/>
</dbReference>
<dbReference type="InterPro" id="IPR011528">
    <property type="entry name" value="NERD"/>
</dbReference>
<sequence>MAAGGGSADRRAEELAAAGDQGAGAWAAGAEGERRVAVELSGLSEAWTVLHDRLLSPGLSPVNLDHVVLGPGGVLFIDAKNWRGAVTAWQGNLFQHTGAADSRQSVSKHQEVAKVHGMAAYMAAETGLPVTPVICLAGQHEAGFGEPQLIKGVWVVPVSGLKEWLRAQPTTMDRMTVERAAMTLMTSFPSTTTDPQLLSAMGTAAAAKPRRKARRTSSAGPPTRSLAHSTMKPRRVFGQVLRFVVVATFGVAALSFAAQELPDFMAGGLADAVADNSARPVAAPATKAGTPTVAPKPAGKKVPPPAPSKTAVSTCGNLTAAQVGKIVRRTVKPVAVSGSCAWGTRLDDPDTILVTLQTAERAALGSKFDTSAAQRRTVFGSAYVNWKPATGLWVAVGQPIGTGKRPFVATRATHVAIATQELKVSDDRARAMATSIAVAANASS</sequence>
<proteinExistence type="predicted"/>
<comment type="caution">
    <text evidence="3">The sequence shown here is derived from an EMBL/GenBank/DDBJ whole genome shotgun (WGS) entry which is preliminary data.</text>
</comment>
<name>A0A0A0J1H2_9MICO</name>
<evidence type="ECO:0000313" key="3">
    <source>
        <dbReference type="EMBL" id="KGN30524.1"/>
    </source>
</evidence>
<feature type="domain" description="NERD" evidence="2">
    <location>
        <begin position="28"/>
        <end position="143"/>
    </location>
</feature>
<dbReference type="OrthoDB" id="4246706at2"/>
<dbReference type="STRING" id="1385520.N802_06825"/>
<evidence type="ECO:0000259" key="2">
    <source>
        <dbReference type="PROSITE" id="PS50965"/>
    </source>
</evidence>
<evidence type="ECO:0000256" key="1">
    <source>
        <dbReference type="SAM" id="MobiDB-lite"/>
    </source>
</evidence>
<gene>
    <name evidence="3" type="ORF">N802_06825</name>
</gene>